<keyword evidence="3" id="KW-1185">Reference proteome</keyword>
<sequence>MVRQWKRVWEARKWMKQNEGFLPTWHAYLGYRLNFFDELQQNGTVGAHVKDRELLENWVQTGLILGHLKKKGDKVYPSSQMKQYFSKSSDVAIGDLLVELMELHIPSLMDYAPVLKGETPRRTFDGDEHGTAVATTSSFIEQISYRAVKKVVSEIGCETILDIGCGNAGYIRRLAEEFPHKEFVGIDLNKAVVEDAKRNTKDLSNVRIEQQDLREWDNEGKTFKCIMMHNLLHYFSPVERMELMKNIEGLLDKDGGISLITPLYLSEHGQEFSAAFNNFLSVHENLHRLPTAEDVEVLAAAIGRKVTSLKPIVKEGGWYSIVIK</sequence>
<organism evidence="2 3">
    <name type="scientific">Tetzosporium hominis</name>
    <dbReference type="NCBI Taxonomy" id="2020506"/>
    <lineage>
        <taxon>Bacteria</taxon>
        <taxon>Bacillati</taxon>
        <taxon>Bacillota</taxon>
        <taxon>Bacilli</taxon>
        <taxon>Bacillales</taxon>
        <taxon>Caryophanaceae</taxon>
        <taxon>Tetzosporium</taxon>
    </lineage>
</organism>
<proteinExistence type="predicted"/>
<evidence type="ECO:0000313" key="2">
    <source>
        <dbReference type="EMBL" id="OZS77589.1"/>
    </source>
</evidence>
<dbReference type="SUPFAM" id="SSF53335">
    <property type="entry name" value="S-adenosyl-L-methionine-dependent methyltransferases"/>
    <property type="match status" value="1"/>
</dbReference>
<dbReference type="RefSeq" id="WP_094943461.1">
    <property type="nucleotide sequence ID" value="NZ_NOKQ01000220.1"/>
</dbReference>
<comment type="caution">
    <text evidence="2">The sequence shown here is derived from an EMBL/GenBank/DDBJ whole genome shotgun (WGS) entry which is preliminary data.</text>
</comment>
<dbReference type="OrthoDB" id="146133at2"/>
<dbReference type="InterPro" id="IPR029063">
    <property type="entry name" value="SAM-dependent_MTases_sf"/>
</dbReference>
<dbReference type="InterPro" id="IPR041698">
    <property type="entry name" value="Methyltransf_25"/>
</dbReference>
<protein>
    <recommendedName>
        <fullName evidence="1">Methyltransferase domain-containing protein</fullName>
    </recommendedName>
</protein>
<dbReference type="Pfam" id="PF13649">
    <property type="entry name" value="Methyltransf_25"/>
    <property type="match status" value="1"/>
</dbReference>
<dbReference type="Gene3D" id="3.40.50.150">
    <property type="entry name" value="Vaccinia Virus protein VP39"/>
    <property type="match status" value="1"/>
</dbReference>
<reference evidence="2 3" key="1">
    <citation type="submission" date="2017-07" db="EMBL/GenBank/DDBJ databases">
        <title>Tetzosporium hominis gen.nov. sp.nov.</title>
        <authorList>
            <person name="Tetz G."/>
            <person name="Tetz V."/>
        </authorList>
    </citation>
    <scope>NUCLEOTIDE SEQUENCE [LARGE SCALE GENOMIC DNA]</scope>
    <source>
        <strain evidence="2 3">VT-49</strain>
    </source>
</reference>
<gene>
    <name evidence="2" type="ORF">CF394_10285</name>
</gene>
<accession>A0A264W1Z4</accession>
<evidence type="ECO:0000313" key="3">
    <source>
        <dbReference type="Proteomes" id="UP000217065"/>
    </source>
</evidence>
<dbReference type="PANTHER" id="PTHR45128:SF1">
    <property type="entry name" value="S-ADENOSYLMETHIONINE-DEPENDENT METHYLTRANSFERASE RV2258C"/>
    <property type="match status" value="1"/>
</dbReference>
<evidence type="ECO:0000259" key="1">
    <source>
        <dbReference type="Pfam" id="PF13649"/>
    </source>
</evidence>
<dbReference type="CDD" id="cd02440">
    <property type="entry name" value="AdoMet_MTases"/>
    <property type="match status" value="1"/>
</dbReference>
<dbReference type="AlphaFoldDB" id="A0A264W1Z4"/>
<dbReference type="Proteomes" id="UP000217065">
    <property type="component" value="Unassembled WGS sequence"/>
</dbReference>
<feature type="domain" description="Methyltransferase" evidence="1">
    <location>
        <begin position="160"/>
        <end position="255"/>
    </location>
</feature>
<dbReference type="PANTHER" id="PTHR45128">
    <property type="entry name" value="METHYLTRANSFERASE TYPE 11"/>
    <property type="match status" value="1"/>
</dbReference>
<dbReference type="InterPro" id="IPR053173">
    <property type="entry name" value="SAM-binding_MTase"/>
</dbReference>
<dbReference type="EMBL" id="NOKQ01000220">
    <property type="protein sequence ID" value="OZS77589.1"/>
    <property type="molecule type" value="Genomic_DNA"/>
</dbReference>
<name>A0A264W1Z4_9BACL</name>